<organism evidence="5 6">
    <name type="scientific">Pueribacillus theae</name>
    <dbReference type="NCBI Taxonomy" id="2171751"/>
    <lineage>
        <taxon>Bacteria</taxon>
        <taxon>Bacillati</taxon>
        <taxon>Bacillota</taxon>
        <taxon>Bacilli</taxon>
        <taxon>Bacillales</taxon>
        <taxon>Bacillaceae</taxon>
        <taxon>Pueribacillus</taxon>
    </lineage>
</organism>
<feature type="domain" description="AMP-binding enzyme C-terminal" evidence="4">
    <location>
        <begin position="455"/>
        <end position="530"/>
    </location>
</feature>
<dbReference type="AlphaFoldDB" id="A0A2U1K0M7"/>
<accession>A0A2U1K0M7</accession>
<evidence type="ECO:0000259" key="3">
    <source>
        <dbReference type="Pfam" id="PF00501"/>
    </source>
</evidence>
<reference evidence="5 6" key="1">
    <citation type="submission" date="2018-04" db="EMBL/GenBank/DDBJ databases">
        <title>Camelliibacillus theae gen. nov., sp. nov., isolated from Pu'er tea.</title>
        <authorList>
            <person name="Niu L."/>
        </authorList>
    </citation>
    <scope>NUCLEOTIDE SEQUENCE [LARGE SCALE GENOMIC DNA]</scope>
    <source>
        <strain evidence="5 6">T8</strain>
    </source>
</reference>
<dbReference type="Pfam" id="PF00501">
    <property type="entry name" value="AMP-binding"/>
    <property type="match status" value="1"/>
</dbReference>
<dbReference type="RefSeq" id="WP_116554886.1">
    <property type="nucleotide sequence ID" value="NZ_QCZG01000020.1"/>
</dbReference>
<dbReference type="SUPFAM" id="SSF56801">
    <property type="entry name" value="Acetyl-CoA synthetase-like"/>
    <property type="match status" value="1"/>
</dbReference>
<dbReference type="FunFam" id="3.30.300.30:FF:000008">
    <property type="entry name" value="2,3-dihydroxybenzoate-AMP ligase"/>
    <property type="match status" value="1"/>
</dbReference>
<proteinExistence type="inferred from homology"/>
<evidence type="ECO:0000259" key="4">
    <source>
        <dbReference type="Pfam" id="PF13193"/>
    </source>
</evidence>
<dbReference type="Gene3D" id="3.40.50.980">
    <property type="match status" value="2"/>
</dbReference>
<dbReference type="Pfam" id="PF13193">
    <property type="entry name" value="AMP-binding_C"/>
    <property type="match status" value="1"/>
</dbReference>
<dbReference type="Proteomes" id="UP000245998">
    <property type="component" value="Unassembled WGS sequence"/>
</dbReference>
<dbReference type="InterPro" id="IPR045851">
    <property type="entry name" value="AMP-bd_C_sf"/>
</dbReference>
<protein>
    <submittedName>
        <fullName evidence="5">Long-chain fatty acid--CoA ligase</fullName>
    </submittedName>
</protein>
<comment type="similarity">
    <text evidence="1">Belongs to the ATP-dependent AMP-binding enzyme family.</text>
</comment>
<dbReference type="OrthoDB" id="9757771at2"/>
<dbReference type="Gene3D" id="2.30.38.10">
    <property type="entry name" value="Luciferase, Domain 3"/>
    <property type="match status" value="1"/>
</dbReference>
<evidence type="ECO:0000313" key="6">
    <source>
        <dbReference type="Proteomes" id="UP000245998"/>
    </source>
</evidence>
<comment type="caution">
    <text evidence="5">The sequence shown here is derived from an EMBL/GenBank/DDBJ whole genome shotgun (WGS) entry which is preliminary data.</text>
</comment>
<dbReference type="EMBL" id="QCZG01000020">
    <property type="protein sequence ID" value="PWA10744.1"/>
    <property type="molecule type" value="Genomic_DNA"/>
</dbReference>
<dbReference type="Gene3D" id="3.30.300.30">
    <property type="match status" value="1"/>
</dbReference>
<dbReference type="PROSITE" id="PS00455">
    <property type="entry name" value="AMP_BINDING"/>
    <property type="match status" value="1"/>
</dbReference>
<keyword evidence="6" id="KW-1185">Reference proteome</keyword>
<keyword evidence="2 5" id="KW-0436">Ligase</keyword>
<evidence type="ECO:0000256" key="2">
    <source>
        <dbReference type="ARBA" id="ARBA00022598"/>
    </source>
</evidence>
<dbReference type="InterPro" id="IPR000873">
    <property type="entry name" value="AMP-dep_synth/lig_dom"/>
</dbReference>
<evidence type="ECO:0000256" key="1">
    <source>
        <dbReference type="ARBA" id="ARBA00006432"/>
    </source>
</evidence>
<name>A0A2U1K0M7_9BACI</name>
<evidence type="ECO:0000313" key="5">
    <source>
        <dbReference type="EMBL" id="PWA10744.1"/>
    </source>
</evidence>
<dbReference type="PANTHER" id="PTHR43767">
    <property type="entry name" value="LONG-CHAIN-FATTY-ACID--COA LIGASE"/>
    <property type="match status" value="1"/>
</dbReference>
<sequence>MIERVWHKNYPPTVRKYLNEPDRTLTEIIKENAEKFSDRVAIKSFDMTINYKQLVEKINKLSNSLEDLGVSKGDRVALMMQNSVEYIISYCAILNIGATAVPINPLYKGRDISYRINDSGTNILIIEKELVERFKKIQNETKIHKMIVTKIKKRIENFTKSIELNESITIYSFDTLLSIYSSNFMESSIKMDDVALLAYTGGTTGVSKGAMLTHKNMMASVWQMFEWYVGLEKGKEVVPLILPTSHITGLNCVMNLALATAQTIIVKPRFSATDILETVEKERVTMLCMVPTLYVELINHPDLPKYNLKSLKICTSGGAPTPIEVQKQFERITGSNLTEAFGLTECSPGVCLTPVGGEKRDRSIGLPLPDTDCKIVDLETGTKEVPVGEIGELIVQGPQVMKGYWNKPEENKITLRNGWLYTGDVVYRDEDGFFYVADRKKDVIVTGGYNVYPREVEEILYEIPGIKESAVIGIPHDYYGETVKAVVALKEDHNITEDDVINFCKQRLTTYKCPTVIEIRDELPKSPAGKILRRELRLQKTN</sequence>
<dbReference type="InterPro" id="IPR020845">
    <property type="entry name" value="AMP-binding_CS"/>
</dbReference>
<dbReference type="FunFam" id="3.40.50.12780:FF:000003">
    <property type="entry name" value="Long-chain-fatty-acid--CoA ligase FadD"/>
    <property type="match status" value="1"/>
</dbReference>
<dbReference type="PANTHER" id="PTHR43767:SF1">
    <property type="entry name" value="NONRIBOSOMAL PEPTIDE SYNTHASE PES1 (EUROFUNG)-RELATED"/>
    <property type="match status" value="1"/>
</dbReference>
<dbReference type="CDD" id="cd05936">
    <property type="entry name" value="FC-FACS_FadD_like"/>
    <property type="match status" value="1"/>
</dbReference>
<dbReference type="InterPro" id="IPR025110">
    <property type="entry name" value="AMP-bd_C"/>
</dbReference>
<gene>
    <name evidence="5" type="ORF">DCC39_10680</name>
</gene>
<dbReference type="GO" id="GO:0016878">
    <property type="term" value="F:acid-thiol ligase activity"/>
    <property type="evidence" value="ECO:0007669"/>
    <property type="project" value="UniProtKB-ARBA"/>
</dbReference>
<feature type="domain" description="AMP-dependent synthetase/ligase" evidence="3">
    <location>
        <begin position="30"/>
        <end position="405"/>
    </location>
</feature>
<dbReference type="InterPro" id="IPR050237">
    <property type="entry name" value="ATP-dep_AMP-bd_enzyme"/>
</dbReference>